<protein>
    <submittedName>
        <fullName evidence="2">Uncharacterized protein</fullName>
    </submittedName>
</protein>
<keyword evidence="3" id="KW-1185">Reference proteome</keyword>
<feature type="compositionally biased region" description="Basic and acidic residues" evidence="1">
    <location>
        <begin position="14"/>
        <end position="30"/>
    </location>
</feature>
<gene>
    <name evidence="2" type="ORF">PHAMO_580015</name>
</gene>
<dbReference type="STRING" id="1150626.PHAMO_580015"/>
<organism evidence="2 3">
    <name type="scientific">Magnetospirillum molischianum DSM 120</name>
    <dbReference type="NCBI Taxonomy" id="1150626"/>
    <lineage>
        <taxon>Bacteria</taxon>
        <taxon>Pseudomonadati</taxon>
        <taxon>Pseudomonadota</taxon>
        <taxon>Alphaproteobacteria</taxon>
        <taxon>Rhodospirillales</taxon>
        <taxon>Rhodospirillaceae</taxon>
        <taxon>Magnetospirillum</taxon>
    </lineage>
</organism>
<name>H8FXM1_MAGML</name>
<sequence length="55" mass="6471">MTRDSGGELLHPFGRIDDPSDRRNDGTGEVHVRDHRHYRYPCQCDRRLCGSRWTS</sequence>
<dbReference type="EMBL" id="CAHP01000054">
    <property type="protein sequence ID" value="CCG43109.1"/>
    <property type="molecule type" value="Genomic_DNA"/>
</dbReference>
<evidence type="ECO:0000313" key="3">
    <source>
        <dbReference type="Proteomes" id="UP000004169"/>
    </source>
</evidence>
<proteinExistence type="predicted"/>
<evidence type="ECO:0000313" key="2">
    <source>
        <dbReference type="EMBL" id="CCG43109.1"/>
    </source>
</evidence>
<comment type="caution">
    <text evidence="2">The sequence shown here is derived from an EMBL/GenBank/DDBJ whole genome shotgun (WGS) entry which is preliminary data.</text>
</comment>
<reference evidence="2 3" key="1">
    <citation type="journal article" date="2012" name="J. Bacteriol.">
        <title>Draft Genome Sequence of the Purple Photosynthetic Bacterium Phaeospirillum molischianum DSM120, a Particularly Versatile Bacterium.</title>
        <authorList>
            <person name="Duquesne K."/>
            <person name="Prima V."/>
            <person name="Ji B."/>
            <person name="Rouy Z."/>
            <person name="Medigue C."/>
            <person name="Talla E."/>
            <person name="Sturgis J.N."/>
        </authorList>
    </citation>
    <scope>NUCLEOTIDE SEQUENCE [LARGE SCALE GENOMIC DNA]</scope>
    <source>
        <strain evidence="3">DSM120</strain>
    </source>
</reference>
<evidence type="ECO:0000256" key="1">
    <source>
        <dbReference type="SAM" id="MobiDB-lite"/>
    </source>
</evidence>
<dbReference type="Proteomes" id="UP000004169">
    <property type="component" value="Unassembled WGS sequence"/>
</dbReference>
<accession>H8FXM1</accession>
<dbReference type="AlphaFoldDB" id="H8FXM1"/>
<feature type="region of interest" description="Disordered" evidence="1">
    <location>
        <begin position="1"/>
        <end position="30"/>
    </location>
</feature>